<organism evidence="2 3">
    <name type="scientific">Limosa lapponica baueri</name>
    <dbReference type="NCBI Taxonomy" id="1758121"/>
    <lineage>
        <taxon>Eukaryota</taxon>
        <taxon>Metazoa</taxon>
        <taxon>Chordata</taxon>
        <taxon>Craniata</taxon>
        <taxon>Vertebrata</taxon>
        <taxon>Euteleostomi</taxon>
        <taxon>Archelosauria</taxon>
        <taxon>Archosauria</taxon>
        <taxon>Dinosauria</taxon>
        <taxon>Saurischia</taxon>
        <taxon>Theropoda</taxon>
        <taxon>Coelurosauria</taxon>
        <taxon>Aves</taxon>
        <taxon>Neognathae</taxon>
        <taxon>Neoaves</taxon>
        <taxon>Charadriiformes</taxon>
        <taxon>Scolopacidae</taxon>
        <taxon>Limosa</taxon>
    </lineage>
</organism>
<dbReference type="AlphaFoldDB" id="A0A2I0TVN9"/>
<reference evidence="3" key="2">
    <citation type="submission" date="2017-12" db="EMBL/GenBank/DDBJ databases">
        <title>Genome sequence of the Bar-tailed Godwit (Limosa lapponica baueri).</title>
        <authorList>
            <person name="Lima N.C.B."/>
            <person name="Parody-Merino A.M."/>
            <person name="Battley P.F."/>
            <person name="Fidler A.E."/>
            <person name="Prosdocimi F."/>
        </authorList>
    </citation>
    <scope>NUCLEOTIDE SEQUENCE [LARGE SCALE GENOMIC DNA]</scope>
</reference>
<feature type="compositionally biased region" description="Gly residues" evidence="1">
    <location>
        <begin position="1"/>
        <end position="11"/>
    </location>
</feature>
<feature type="compositionally biased region" description="Low complexity" evidence="1">
    <location>
        <begin position="13"/>
        <end position="23"/>
    </location>
</feature>
<gene>
    <name evidence="2" type="ORF">llap_11824</name>
</gene>
<feature type="region of interest" description="Disordered" evidence="1">
    <location>
        <begin position="1"/>
        <end position="32"/>
    </location>
</feature>
<protein>
    <submittedName>
        <fullName evidence="2">Uncharacterized protein</fullName>
    </submittedName>
</protein>
<reference evidence="3" key="1">
    <citation type="submission" date="2017-11" db="EMBL/GenBank/DDBJ databases">
        <authorList>
            <person name="Lima N.C."/>
            <person name="Parody-Merino A.M."/>
            <person name="Battley P.F."/>
            <person name="Fidler A.E."/>
            <person name="Prosdocimi F."/>
        </authorList>
    </citation>
    <scope>NUCLEOTIDE SEQUENCE [LARGE SCALE GENOMIC DNA]</scope>
</reference>
<name>A0A2I0TVN9_LIMLA</name>
<evidence type="ECO:0000313" key="3">
    <source>
        <dbReference type="Proteomes" id="UP000233556"/>
    </source>
</evidence>
<dbReference type="Proteomes" id="UP000233556">
    <property type="component" value="Unassembled WGS sequence"/>
</dbReference>
<dbReference type="EMBL" id="KZ506944">
    <property type="protein sequence ID" value="PKU37874.1"/>
    <property type="molecule type" value="Genomic_DNA"/>
</dbReference>
<accession>A0A2I0TVN9</accession>
<sequence>MCCLGENGGSWKGQAEQQEGQEGPLPGCDGVKDTVEEGEETDEAEVAGKELGLGDILVSGASGLLAGLVSLGIEVLLVDVAGVLFCVTRRCTACDFVGLPWVTTTERKAQVDQGWQGNRGRQRSWAIPRQKPQGMSGGKKGRTGPTESYWARGRNGPMSAPKKVWGKNWA</sequence>
<keyword evidence="3" id="KW-1185">Reference proteome</keyword>
<evidence type="ECO:0000256" key="1">
    <source>
        <dbReference type="SAM" id="MobiDB-lite"/>
    </source>
</evidence>
<proteinExistence type="predicted"/>
<feature type="region of interest" description="Disordered" evidence="1">
    <location>
        <begin position="112"/>
        <end position="170"/>
    </location>
</feature>
<evidence type="ECO:0000313" key="2">
    <source>
        <dbReference type="EMBL" id="PKU37874.1"/>
    </source>
</evidence>